<comment type="caution">
    <text evidence="2">The sequence shown here is derived from an EMBL/GenBank/DDBJ whole genome shotgun (WGS) entry which is preliminary data.</text>
</comment>
<name>A0ABU2Y310_9FLAO</name>
<sequence length="181" mass="20528">MKKYIFIFSIVLLFSGCVSGVDFDQIEDIEVYTDHNVSLVYFKLEANDFLDDLNNETLLLSDTVSIPVFAGPYSEDYLIQADFLFKISNTFNRNITLQYEFLDENSNSLFLVNPINTTPNSVDEEYVRIISEAQVPNVIATEKFVLKVLMESGVPLDPNLGLSFNVESAVLLHYKVTAEDE</sequence>
<evidence type="ECO:0000313" key="3">
    <source>
        <dbReference type="Proteomes" id="UP001252186"/>
    </source>
</evidence>
<keyword evidence="3" id="KW-1185">Reference proteome</keyword>
<proteinExistence type="predicted"/>
<dbReference type="Proteomes" id="UP001252186">
    <property type="component" value="Unassembled WGS sequence"/>
</dbReference>
<evidence type="ECO:0008006" key="4">
    <source>
        <dbReference type="Google" id="ProtNLM"/>
    </source>
</evidence>
<dbReference type="RefSeq" id="WP_311592473.1">
    <property type="nucleotide sequence ID" value="NZ_JAVRHV010000001.1"/>
</dbReference>
<gene>
    <name evidence="2" type="ORF">RM519_04985</name>
</gene>
<evidence type="ECO:0000313" key="2">
    <source>
        <dbReference type="EMBL" id="MDT0552593.1"/>
    </source>
</evidence>
<organism evidence="2 3">
    <name type="scientific">Urechidicola vernalis</name>
    <dbReference type="NCBI Taxonomy" id="3075600"/>
    <lineage>
        <taxon>Bacteria</taxon>
        <taxon>Pseudomonadati</taxon>
        <taxon>Bacteroidota</taxon>
        <taxon>Flavobacteriia</taxon>
        <taxon>Flavobacteriales</taxon>
        <taxon>Flavobacteriaceae</taxon>
        <taxon>Urechidicola</taxon>
    </lineage>
</organism>
<feature type="signal peptide" evidence="1">
    <location>
        <begin position="1"/>
        <end position="20"/>
    </location>
</feature>
<protein>
    <recommendedName>
        <fullName evidence="4">DUF1735 domain-containing protein</fullName>
    </recommendedName>
</protein>
<keyword evidence="1" id="KW-0732">Signal</keyword>
<reference evidence="2 3" key="1">
    <citation type="submission" date="2023-09" db="EMBL/GenBank/DDBJ databases">
        <authorList>
            <person name="Rey-Velasco X."/>
        </authorList>
    </citation>
    <scope>NUCLEOTIDE SEQUENCE [LARGE SCALE GENOMIC DNA]</scope>
    <source>
        <strain evidence="2 3">P050</strain>
    </source>
</reference>
<dbReference type="PROSITE" id="PS51257">
    <property type="entry name" value="PROKAR_LIPOPROTEIN"/>
    <property type="match status" value="1"/>
</dbReference>
<evidence type="ECO:0000256" key="1">
    <source>
        <dbReference type="SAM" id="SignalP"/>
    </source>
</evidence>
<accession>A0ABU2Y310</accession>
<feature type="chain" id="PRO_5047219117" description="DUF1735 domain-containing protein" evidence="1">
    <location>
        <begin position="21"/>
        <end position="181"/>
    </location>
</feature>
<dbReference type="EMBL" id="JAVRHV010000001">
    <property type="protein sequence ID" value="MDT0552593.1"/>
    <property type="molecule type" value="Genomic_DNA"/>
</dbReference>